<dbReference type="Gene3D" id="2.40.160.170">
    <property type="match status" value="2"/>
</dbReference>
<keyword evidence="1" id="KW-0732">Signal</keyword>
<evidence type="ECO:0000256" key="1">
    <source>
        <dbReference type="SAM" id="SignalP"/>
    </source>
</evidence>
<reference evidence="2 3" key="1">
    <citation type="submission" date="2016-10" db="EMBL/GenBank/DDBJ databases">
        <authorList>
            <person name="de Groot N.N."/>
        </authorList>
    </citation>
    <scope>NUCLEOTIDE SEQUENCE [LARGE SCALE GENOMIC DNA]</scope>
    <source>
        <strain evidence="2 3">TC2-24</strain>
    </source>
</reference>
<organism evidence="2 3">
    <name type="scientific">Prevotella aff. ruminicola Tc2-24</name>
    <dbReference type="NCBI Taxonomy" id="81582"/>
    <lineage>
        <taxon>Bacteria</taxon>
        <taxon>Pseudomonadati</taxon>
        <taxon>Bacteroidota</taxon>
        <taxon>Bacteroidia</taxon>
        <taxon>Bacteroidales</taxon>
        <taxon>Prevotellaceae</taxon>
        <taxon>Prevotella</taxon>
    </lineage>
</organism>
<feature type="signal peptide" evidence="1">
    <location>
        <begin position="1"/>
        <end position="19"/>
    </location>
</feature>
<accession>A0A1I0PEX6</accession>
<sequence>MKGKQLLMMLAVASVSASASGQVYSEGVSGPDTIQIPSTSASLKTVEQQKVKTGKSDYIPVFQYWKEHDILQHLDISLTAGTTGIGIDVASPIGEYVQVRAGYEIMPRFNKSMNFDLTIGGKPARMYDPNGNRVETTFDRLKDMLYDFTGYDIDDHIEMIGKPTINNAKLLVDVFPFKNNKNWHFTAGLYWGPSQFAEAVNSTEAMVSLVSVGIYNRMYEKAVNGEPIINPTALGIKGAGNYQIEELNEKLLGFGRLGFAVGRYKNDVYTTAKKDIFDDNGNLIHAKGETYVLYKAGDPYILEPDGDGLVRVKAKSKALKPYLGFGYGGRLLKNNDDWKVSFDCGAMFWGGTPDLYVHDGMNLTKDVENVTGQVGTYVDMFKSFKVFPVLSLRLTKRIF</sequence>
<dbReference type="RefSeq" id="WP_091901086.1">
    <property type="nucleotide sequence ID" value="NZ_FOIQ01000004.1"/>
</dbReference>
<gene>
    <name evidence="2" type="ORF">SAMN04487850_1704</name>
</gene>
<dbReference type="AlphaFoldDB" id="A0A1I0PEX6"/>
<feature type="chain" id="PRO_5011778275" evidence="1">
    <location>
        <begin position="20"/>
        <end position="399"/>
    </location>
</feature>
<dbReference type="EMBL" id="FOIQ01000004">
    <property type="protein sequence ID" value="SEW12801.1"/>
    <property type="molecule type" value="Genomic_DNA"/>
</dbReference>
<name>A0A1I0PEX6_9BACT</name>
<proteinExistence type="predicted"/>
<protein>
    <submittedName>
        <fullName evidence="2">Uncharacterized protein</fullName>
    </submittedName>
</protein>
<dbReference type="Proteomes" id="UP000199373">
    <property type="component" value="Unassembled WGS sequence"/>
</dbReference>
<keyword evidence="3" id="KW-1185">Reference proteome</keyword>
<evidence type="ECO:0000313" key="2">
    <source>
        <dbReference type="EMBL" id="SEW12801.1"/>
    </source>
</evidence>
<evidence type="ECO:0000313" key="3">
    <source>
        <dbReference type="Proteomes" id="UP000199373"/>
    </source>
</evidence>